<proteinExistence type="predicted"/>
<organism evidence="1 2">
    <name type="scientific">Friedmanniomyces endolithicus</name>
    <dbReference type="NCBI Taxonomy" id="329885"/>
    <lineage>
        <taxon>Eukaryota</taxon>
        <taxon>Fungi</taxon>
        <taxon>Dikarya</taxon>
        <taxon>Ascomycota</taxon>
        <taxon>Pezizomycotina</taxon>
        <taxon>Dothideomycetes</taxon>
        <taxon>Dothideomycetidae</taxon>
        <taxon>Mycosphaerellales</taxon>
        <taxon>Teratosphaeriaceae</taxon>
        <taxon>Friedmanniomyces</taxon>
    </lineage>
</organism>
<protein>
    <submittedName>
        <fullName evidence="1">Uncharacterized protein</fullName>
    </submittedName>
</protein>
<reference evidence="1 2" key="1">
    <citation type="submission" date="2017-03" db="EMBL/GenBank/DDBJ databases">
        <title>Genomes of endolithic fungi from Antarctica.</title>
        <authorList>
            <person name="Coleine C."/>
            <person name="Masonjones S."/>
            <person name="Stajich J.E."/>
        </authorList>
    </citation>
    <scope>NUCLEOTIDE SEQUENCE [LARGE SCALE GENOMIC DNA]</scope>
    <source>
        <strain evidence="1 2">CCFEE 5311</strain>
    </source>
</reference>
<gene>
    <name evidence="1" type="ORF">B0A54_08886</name>
</gene>
<dbReference type="Proteomes" id="UP000310066">
    <property type="component" value="Unassembled WGS sequence"/>
</dbReference>
<comment type="caution">
    <text evidence="1">The sequence shown here is derived from an EMBL/GenBank/DDBJ whole genome shotgun (WGS) entry which is preliminary data.</text>
</comment>
<name>A0A4U0UVI8_9PEZI</name>
<accession>A0A4U0UVI8</accession>
<evidence type="ECO:0000313" key="2">
    <source>
        <dbReference type="Proteomes" id="UP000310066"/>
    </source>
</evidence>
<dbReference type="OrthoDB" id="3816801at2759"/>
<dbReference type="EMBL" id="NAJP01000035">
    <property type="protein sequence ID" value="TKA40098.1"/>
    <property type="molecule type" value="Genomic_DNA"/>
</dbReference>
<dbReference type="AlphaFoldDB" id="A0A4U0UVI8"/>
<evidence type="ECO:0000313" key="1">
    <source>
        <dbReference type="EMBL" id="TKA40098.1"/>
    </source>
</evidence>
<sequence>MSVQSGFQTCLQGGILLEVAADDMNVLTPSSPGKHAIGTQALNGCTCVVILGETAILLAHIQPYDGAFEQDTQRDIPKESHDHHERALAAIAQAVRQQSDSFLASSTAWGIFAWCKEDGFVQSIFRQVQSHLQAMGYNMRSVFYDEKPVLEIAPPKGEVIAYFNSSSEAELWLEGGRLWPSTQARSGR</sequence>